<dbReference type="RefSeq" id="WP_163963169.1">
    <property type="nucleotide sequence ID" value="NZ_JAAGNX010000001.1"/>
</dbReference>
<comment type="caution">
    <text evidence="2">The sequence shown here is derived from an EMBL/GenBank/DDBJ whole genome shotgun (WGS) entry which is preliminary data.</text>
</comment>
<accession>A0A6B2M2A8</accession>
<organism evidence="2 3">
    <name type="scientific">Oceanipulchritudo coccoides</name>
    <dbReference type="NCBI Taxonomy" id="2706888"/>
    <lineage>
        <taxon>Bacteria</taxon>
        <taxon>Pseudomonadati</taxon>
        <taxon>Verrucomicrobiota</taxon>
        <taxon>Opitutia</taxon>
        <taxon>Puniceicoccales</taxon>
        <taxon>Oceanipulchritudinaceae</taxon>
        <taxon>Oceanipulchritudo</taxon>
    </lineage>
</organism>
<gene>
    <name evidence="2" type="ORF">G0Q06_05300</name>
</gene>
<evidence type="ECO:0000256" key="1">
    <source>
        <dbReference type="SAM" id="MobiDB-lite"/>
    </source>
</evidence>
<dbReference type="Proteomes" id="UP000478417">
    <property type="component" value="Unassembled WGS sequence"/>
</dbReference>
<dbReference type="EMBL" id="JAAGNX010000001">
    <property type="protein sequence ID" value="NDV61860.1"/>
    <property type="molecule type" value="Genomic_DNA"/>
</dbReference>
<keyword evidence="3" id="KW-1185">Reference proteome</keyword>
<evidence type="ECO:0000313" key="3">
    <source>
        <dbReference type="Proteomes" id="UP000478417"/>
    </source>
</evidence>
<dbReference type="AlphaFoldDB" id="A0A6B2M2A8"/>
<name>A0A6B2M2A8_9BACT</name>
<proteinExistence type="predicted"/>
<feature type="region of interest" description="Disordered" evidence="1">
    <location>
        <begin position="251"/>
        <end position="270"/>
    </location>
</feature>
<sequence length="270" mass="29985">MMKNNKLLGFIFLLGALTGVGLTLIFRPLDQPPADTPGTESQVEATEESGALLARIREQEQEIVRLRGELATVGAQEISASIVEPEPEPEAEPERRSGFARQMENRMARRVDSLVADYDLNEAQRGQLEEVFRMQLENFRARRNGEAVEPFNLDEAIAGVLSEEQFAQYLEESQEEIYNRAELIATTQLVRLIQSVELSDEQQATVYDTVNATAQEWLIARQTGEDFNMREAVQEQLGTILTEEQLSSYLESLGNGSGFGPPGGGRPPGP</sequence>
<reference evidence="2 3" key="1">
    <citation type="submission" date="2020-02" db="EMBL/GenBank/DDBJ databases">
        <title>Albibacoteraceae fam. nov., the first described family within the subdivision 4 Verrucomicrobia.</title>
        <authorList>
            <person name="Xi F."/>
        </authorList>
    </citation>
    <scope>NUCLEOTIDE SEQUENCE [LARGE SCALE GENOMIC DNA]</scope>
    <source>
        <strain evidence="2 3">CK1056</strain>
    </source>
</reference>
<evidence type="ECO:0000313" key="2">
    <source>
        <dbReference type="EMBL" id="NDV61860.1"/>
    </source>
</evidence>
<protein>
    <submittedName>
        <fullName evidence="2">Uncharacterized protein</fullName>
    </submittedName>
</protein>